<evidence type="ECO:0008006" key="4">
    <source>
        <dbReference type="Google" id="ProtNLM"/>
    </source>
</evidence>
<keyword evidence="3" id="KW-1185">Reference proteome</keyword>
<evidence type="ECO:0000256" key="1">
    <source>
        <dbReference type="SAM" id="MobiDB-lite"/>
    </source>
</evidence>
<protein>
    <recommendedName>
        <fullName evidence="4">START domain-containing protein</fullName>
    </recommendedName>
</protein>
<dbReference type="InterPro" id="IPR023393">
    <property type="entry name" value="START-like_dom_sf"/>
</dbReference>
<proteinExistence type="predicted"/>
<gene>
    <name evidence="2" type="ORF">DEO72_LG6g2853</name>
</gene>
<dbReference type="Proteomes" id="UP000501690">
    <property type="component" value="Linkage Group LG6"/>
</dbReference>
<organism evidence="2 3">
    <name type="scientific">Vigna unguiculata</name>
    <name type="common">Cowpea</name>
    <dbReference type="NCBI Taxonomy" id="3917"/>
    <lineage>
        <taxon>Eukaryota</taxon>
        <taxon>Viridiplantae</taxon>
        <taxon>Streptophyta</taxon>
        <taxon>Embryophyta</taxon>
        <taxon>Tracheophyta</taxon>
        <taxon>Spermatophyta</taxon>
        <taxon>Magnoliopsida</taxon>
        <taxon>eudicotyledons</taxon>
        <taxon>Gunneridae</taxon>
        <taxon>Pentapetalae</taxon>
        <taxon>rosids</taxon>
        <taxon>fabids</taxon>
        <taxon>Fabales</taxon>
        <taxon>Fabaceae</taxon>
        <taxon>Papilionoideae</taxon>
        <taxon>50 kb inversion clade</taxon>
        <taxon>NPAAA clade</taxon>
        <taxon>indigoferoid/millettioid clade</taxon>
        <taxon>Phaseoleae</taxon>
        <taxon>Vigna</taxon>
    </lineage>
</organism>
<dbReference type="PANTHER" id="PTHR34560:SF1">
    <property type="entry name" value="START DOMAIN-CONTAINING PROTEIN"/>
    <property type="match status" value="1"/>
</dbReference>
<reference evidence="2 3" key="1">
    <citation type="submission" date="2019-04" db="EMBL/GenBank/DDBJ databases">
        <title>An improved genome assembly and genetic linkage map for asparagus bean, Vigna unguiculata ssp. sesquipedialis.</title>
        <authorList>
            <person name="Xia Q."/>
            <person name="Zhang R."/>
            <person name="Dong Y."/>
        </authorList>
    </citation>
    <scope>NUCLEOTIDE SEQUENCE [LARGE SCALE GENOMIC DNA]</scope>
    <source>
        <tissue evidence="2">Leaf</tissue>
    </source>
</reference>
<feature type="region of interest" description="Disordered" evidence="1">
    <location>
        <begin position="503"/>
        <end position="526"/>
    </location>
</feature>
<dbReference type="Gene3D" id="3.30.530.20">
    <property type="match status" value="1"/>
</dbReference>
<dbReference type="SUPFAM" id="SSF55961">
    <property type="entry name" value="Bet v1-like"/>
    <property type="match status" value="1"/>
</dbReference>
<sequence length="837" mass="94346">MVKKGNIVQYRERLDKSLALPDLTDEQILKTLVKSQLQGSSKVEIEGCNEKLVETKTKEIYDFLSMLRSASGDNSAGSSTSRSDWKLKQDTEDFRVMYREGPEGTPFHTLLVEGYVDGPLDLSLCLSWESFLYKKWWPQFTIPSFKVLVSERLQRVQIGEHISLVRMKVPWPLSTREAIVRYYLFEYFQDDLVVVLLNTVSESTSIDNFNMNAIPEAKDVVRIDLLGGYAMQKVSSERSYFRIIGNLDIKLDFVPPSLINFISRQLIGSGFRLYQKAVASMMSNDKDKDISKALEDPLYVRIREALVTGEELKQDARFVQAEELIQSEKNGVKEKDISCEYISNQRAGGEEDVEAGCKEIVQVEEDVNKVLEVPIEEGDSLSVLINGKENGEIEGADSEEIVDIEGADSEEIVEIEKEMNKVGGIPTEKDGARSVLKDKRNGYVRSDVRRALETIERVISTVKEHGFHPRMPTSNSDEQKFQMEKVGTVDSSSAKPIQVCLKDDDSVKESSSNIREETSEEPATIQSFRQIETNPNLKELNHKKVAPASPELNLSRSMEVNPIDSSSLKSGTIVEQTVSDNKPLNNYAEDMKKSTKEMSGIVLGRSFYILYISYDPSKAGRTQNAAFEIEVLGNKLQTQPLKKGNLCAQAANTKMGWVWSDDNNDDDLRRDISSEGCSTTKVVKYQCKTEEVESGKFVRKCEKTEELLRNCIGKPVEMFQSNKEYTEEDVTDEVLKGSSVPFTSSDRGVFDFPGLRNDIEVMERNVFDSLSRFLETAEEMKNGVFDVFGKSPRIFDAESSSPSVRREIPIASRTEAYPKTLEKESGYTDYVTAAQDV</sequence>
<dbReference type="EMBL" id="CP039350">
    <property type="protein sequence ID" value="QCD98135.1"/>
    <property type="molecule type" value="Genomic_DNA"/>
</dbReference>
<accession>A0A4D6M9Z0</accession>
<dbReference type="PANTHER" id="PTHR34560">
    <property type="entry name" value="POLYKETIDE CYCLASE/DEHYDRASE/LIPID TRANSPORT SUPERFAMILY PROTEIN"/>
    <property type="match status" value="1"/>
</dbReference>
<name>A0A4D6M9Z0_VIGUN</name>
<evidence type="ECO:0000313" key="2">
    <source>
        <dbReference type="EMBL" id="QCD98135.1"/>
    </source>
</evidence>
<evidence type="ECO:0000313" key="3">
    <source>
        <dbReference type="Proteomes" id="UP000501690"/>
    </source>
</evidence>
<dbReference type="AlphaFoldDB" id="A0A4D6M9Z0"/>